<proteinExistence type="predicted"/>
<evidence type="ECO:0000313" key="2">
    <source>
        <dbReference type="Proteomes" id="UP000327157"/>
    </source>
</evidence>
<dbReference type="EMBL" id="SMOL01000695">
    <property type="protein sequence ID" value="KAB2602688.1"/>
    <property type="molecule type" value="Genomic_DNA"/>
</dbReference>
<comment type="caution">
    <text evidence="1">The sequence shown here is derived from an EMBL/GenBank/DDBJ whole genome shotgun (WGS) entry which is preliminary data.</text>
</comment>
<accession>A0A5N5FHS2</accession>
<reference evidence="1 2" key="1">
    <citation type="submission" date="2019-09" db="EMBL/GenBank/DDBJ databases">
        <authorList>
            <person name="Ou C."/>
        </authorList>
    </citation>
    <scope>NUCLEOTIDE SEQUENCE [LARGE SCALE GENOMIC DNA]</scope>
    <source>
        <strain evidence="1">S2</strain>
        <tissue evidence="1">Leaf</tissue>
    </source>
</reference>
<reference evidence="1 2" key="3">
    <citation type="submission" date="2019-11" db="EMBL/GenBank/DDBJ databases">
        <title>A de novo genome assembly of a pear dwarfing rootstock.</title>
        <authorList>
            <person name="Wang F."/>
            <person name="Wang J."/>
            <person name="Li S."/>
            <person name="Zhang Y."/>
            <person name="Fang M."/>
            <person name="Ma L."/>
            <person name="Zhao Y."/>
            <person name="Jiang S."/>
        </authorList>
    </citation>
    <scope>NUCLEOTIDE SEQUENCE [LARGE SCALE GENOMIC DNA]</scope>
    <source>
        <strain evidence="1">S2</strain>
        <tissue evidence="1">Leaf</tissue>
    </source>
</reference>
<sequence length="284" mass="32156">MTVDTDHFPTATTISMVDARLPNDKGNGKAKFMPMQFIQKQSSRPQLKINLVSNEPPQDSIGPAIVESLSDSSKEETGRPIVLCSRCNANDISTEPKEKPLRVEKPQQTPITTMATQKALKCMQEFHKKYSANDLYSLQRACQDTLDLVLACLDVMRIIQKTLDPRMKARYQHIYSHIEDAHKQDTPLESPTHPERKHDPMAALGELFPRSSSIKLHHLKSLYVTAHIKGYMVSKIFVNYGATINIMLVSIMKALHRSNDEFIPSRVTMSSFIDDKFQTKGCIR</sequence>
<protein>
    <submittedName>
        <fullName evidence="1">Uncharacterized protein</fullName>
    </submittedName>
</protein>
<dbReference type="OrthoDB" id="1738459at2759"/>
<dbReference type="AlphaFoldDB" id="A0A5N5FHS2"/>
<dbReference type="Proteomes" id="UP000327157">
    <property type="component" value="Chromosome 10"/>
</dbReference>
<reference evidence="2" key="2">
    <citation type="submission" date="2019-10" db="EMBL/GenBank/DDBJ databases">
        <title>A de novo genome assembly of a pear dwarfing rootstock.</title>
        <authorList>
            <person name="Wang F."/>
            <person name="Wang J."/>
            <person name="Li S."/>
            <person name="Zhang Y."/>
            <person name="Fang M."/>
            <person name="Ma L."/>
            <person name="Zhao Y."/>
            <person name="Jiang S."/>
        </authorList>
    </citation>
    <scope>NUCLEOTIDE SEQUENCE [LARGE SCALE GENOMIC DNA]</scope>
</reference>
<evidence type="ECO:0000313" key="1">
    <source>
        <dbReference type="EMBL" id="KAB2602688.1"/>
    </source>
</evidence>
<name>A0A5N5FHS2_9ROSA</name>
<organism evidence="1 2">
    <name type="scientific">Pyrus ussuriensis x Pyrus communis</name>
    <dbReference type="NCBI Taxonomy" id="2448454"/>
    <lineage>
        <taxon>Eukaryota</taxon>
        <taxon>Viridiplantae</taxon>
        <taxon>Streptophyta</taxon>
        <taxon>Embryophyta</taxon>
        <taxon>Tracheophyta</taxon>
        <taxon>Spermatophyta</taxon>
        <taxon>Magnoliopsida</taxon>
        <taxon>eudicotyledons</taxon>
        <taxon>Gunneridae</taxon>
        <taxon>Pentapetalae</taxon>
        <taxon>rosids</taxon>
        <taxon>fabids</taxon>
        <taxon>Rosales</taxon>
        <taxon>Rosaceae</taxon>
        <taxon>Amygdaloideae</taxon>
        <taxon>Maleae</taxon>
        <taxon>Pyrus</taxon>
    </lineage>
</organism>
<keyword evidence="2" id="KW-1185">Reference proteome</keyword>
<gene>
    <name evidence="1" type="ORF">D8674_003693</name>
</gene>